<dbReference type="STRING" id="1686286.GCA_900092335_02195"/>
<name>A0A540RB27_9CORY</name>
<evidence type="ECO:0000256" key="1">
    <source>
        <dbReference type="SAM" id="SignalP"/>
    </source>
</evidence>
<comment type="caution">
    <text evidence="2">The sequence shown here is derived from an EMBL/GenBank/DDBJ whole genome shotgun (WGS) entry which is preliminary data.</text>
</comment>
<reference evidence="2 3" key="1">
    <citation type="submission" date="2019-06" db="EMBL/GenBank/DDBJ databases">
        <title>Draft genome of C. phoceense Strain 272.</title>
        <authorList>
            <person name="Pacheco L.G.C."/>
            <person name="Barberis C.M."/>
            <person name="Almuzara M.N."/>
            <person name="Traglia G.M."/>
            <person name="Santos C.S."/>
            <person name="Rocha D.J.P.G."/>
            <person name="Aguiar E.R.G.R."/>
            <person name="Vay C.A."/>
        </authorList>
    </citation>
    <scope>NUCLEOTIDE SEQUENCE [LARGE SCALE GENOMIC DNA]</scope>
    <source>
        <strain evidence="2 3">272</strain>
    </source>
</reference>
<evidence type="ECO:0000313" key="3">
    <source>
        <dbReference type="Proteomes" id="UP000318080"/>
    </source>
</evidence>
<keyword evidence="1" id="KW-0732">Signal</keyword>
<evidence type="ECO:0008006" key="4">
    <source>
        <dbReference type="Google" id="ProtNLM"/>
    </source>
</evidence>
<protein>
    <recommendedName>
        <fullName evidence="4">Lipoprotein</fullName>
    </recommendedName>
</protein>
<accession>A0A540RB27</accession>
<dbReference type="PROSITE" id="PS51257">
    <property type="entry name" value="PROKAR_LIPOPROTEIN"/>
    <property type="match status" value="1"/>
</dbReference>
<organism evidence="2 3">
    <name type="scientific">Corynebacterium phoceense</name>
    <dbReference type="NCBI Taxonomy" id="1686286"/>
    <lineage>
        <taxon>Bacteria</taxon>
        <taxon>Bacillati</taxon>
        <taxon>Actinomycetota</taxon>
        <taxon>Actinomycetes</taxon>
        <taxon>Mycobacteriales</taxon>
        <taxon>Corynebacteriaceae</taxon>
        <taxon>Corynebacterium</taxon>
    </lineage>
</organism>
<sequence length="409" mass="43927">MHPRFLTLPAVALLALSGCSALPELKSKEDLPNQQSETEFPLADGDVERLFVDGRLADCELPMPFLVQAGFDESAGLDVGADSTASDVLLDGKSCAGMTAVDSEDKPGLFISMISFVEATEFREGMETEEVAEPTSFKDPALADWTVYRLEDTEMQSTPLFSVFGPKGTPLEQFQMTASDNVERVAPLANDLMALTNRAVELGVLTNFDGFDNVQAPGEGFKDARTGAIPLDQERFARTTEGLDTVESPDTAIEFAGESTNIRTWLSDVNQLTMDDVVGSSWGRLCFNLNLEFDGGIKALPTLVDVASSADERVGLRFGNGGYSTAVTVQEPTLNPEHTAVPMCSQTTSIARGDIVVTMNDDFSTIAPADLPDALPAWTFSVDMRDGDFIIDADGAEDPDFVATKTVGD</sequence>
<feature type="chain" id="PRO_5021918378" description="Lipoprotein" evidence="1">
    <location>
        <begin position="22"/>
        <end position="409"/>
    </location>
</feature>
<evidence type="ECO:0000313" key="2">
    <source>
        <dbReference type="EMBL" id="TQE44614.1"/>
    </source>
</evidence>
<dbReference type="RefSeq" id="WP_068801893.1">
    <property type="nucleotide sequence ID" value="NZ_JADPQA010000003.1"/>
</dbReference>
<dbReference type="Proteomes" id="UP000318080">
    <property type="component" value="Unassembled WGS sequence"/>
</dbReference>
<dbReference type="AlphaFoldDB" id="A0A540RB27"/>
<keyword evidence="3" id="KW-1185">Reference proteome</keyword>
<proteinExistence type="predicted"/>
<gene>
    <name evidence="2" type="ORF">EJK80_00545</name>
</gene>
<dbReference type="GeneID" id="79853360"/>
<feature type="signal peptide" evidence="1">
    <location>
        <begin position="1"/>
        <end position="21"/>
    </location>
</feature>
<dbReference type="EMBL" id="VHIR01000001">
    <property type="protein sequence ID" value="TQE44614.1"/>
    <property type="molecule type" value="Genomic_DNA"/>
</dbReference>